<feature type="region of interest" description="Disordered" evidence="4">
    <location>
        <begin position="242"/>
        <end position="268"/>
    </location>
</feature>
<evidence type="ECO:0000256" key="4">
    <source>
        <dbReference type="SAM" id="MobiDB-lite"/>
    </source>
</evidence>
<feature type="region of interest" description="Disordered" evidence="4">
    <location>
        <begin position="164"/>
        <end position="201"/>
    </location>
</feature>
<comment type="similarity">
    <text evidence="1">Belongs to the ABI family.</text>
</comment>
<dbReference type="Proteomes" id="UP000019116">
    <property type="component" value="Chromosome 3A"/>
</dbReference>
<dbReference type="Gramene" id="TraesROB_scaffold_005938_01G000500.1">
    <property type="protein sequence ID" value="TraesROB_scaffold_005938_01G000500.1"/>
    <property type="gene ID" value="TraesROB_scaffold_005938_01G000500"/>
</dbReference>
<dbReference type="RefSeq" id="XP_044341406.1">
    <property type="nucleotide sequence ID" value="XM_044485471.1"/>
</dbReference>
<organism evidence="5">
    <name type="scientific">Triticum aestivum</name>
    <name type="common">Wheat</name>
    <dbReference type="NCBI Taxonomy" id="4565"/>
    <lineage>
        <taxon>Eukaryota</taxon>
        <taxon>Viridiplantae</taxon>
        <taxon>Streptophyta</taxon>
        <taxon>Embryophyta</taxon>
        <taxon>Tracheophyta</taxon>
        <taxon>Spermatophyta</taxon>
        <taxon>Magnoliopsida</taxon>
        <taxon>Liliopsida</taxon>
        <taxon>Poales</taxon>
        <taxon>Poaceae</taxon>
        <taxon>BOP clade</taxon>
        <taxon>Pooideae</taxon>
        <taxon>Triticodae</taxon>
        <taxon>Triticeae</taxon>
        <taxon>Triticinae</taxon>
        <taxon>Triticum</taxon>
    </lineage>
</organism>
<evidence type="ECO:0000256" key="3">
    <source>
        <dbReference type="ARBA" id="ARBA00025223"/>
    </source>
</evidence>
<dbReference type="Gramene" id="TraesJAG3A03G01452550.1">
    <property type="protein sequence ID" value="TraesJAG3A03G01452550.1"/>
    <property type="gene ID" value="TraesJAG3A03G01452550"/>
</dbReference>
<dbReference type="Gramene" id="TraesCS3A02G305000.1">
    <property type="protein sequence ID" value="TraesCS3A02G305000.1"/>
    <property type="gene ID" value="TraesCS3A02G305000"/>
</dbReference>
<proteinExistence type="inferred from homology"/>
<dbReference type="SMR" id="A0A3B6EK64"/>
<name>A0A3B6EK64_WHEAT</name>
<dbReference type="AlphaFoldDB" id="A0A3B6EK64"/>
<dbReference type="Gramene" id="TraesCS3A03G0738300.2">
    <property type="protein sequence ID" value="TraesCS3A03G0738300.2.CDS"/>
    <property type="gene ID" value="TraesCS3A03G0738300"/>
</dbReference>
<reference evidence="5" key="1">
    <citation type="submission" date="2018-08" db="EMBL/GenBank/DDBJ databases">
        <authorList>
            <person name="Rossello M."/>
        </authorList>
    </citation>
    <scope>NUCLEOTIDE SEQUENCE [LARGE SCALE GENOMIC DNA]</scope>
    <source>
        <strain evidence="5">cv. Chinese Spring</strain>
    </source>
</reference>
<dbReference type="Gramene" id="TraesMAC3A03G01441870.1">
    <property type="protein sequence ID" value="TraesMAC3A03G01441870.1"/>
    <property type="gene ID" value="TraesMAC3A03G01441870"/>
</dbReference>
<dbReference type="OrthoDB" id="2159336at2759"/>
<dbReference type="PANTHER" id="PTHR10460:SF11">
    <property type="entry name" value="PROTEIN ABIL5-RELATED"/>
    <property type="match status" value="1"/>
</dbReference>
<keyword evidence="6" id="KW-1185">Reference proteome</keyword>
<evidence type="ECO:0000313" key="5">
    <source>
        <dbReference type="EnsemblPlants" id="TraesCS3A02G305000.1"/>
    </source>
</evidence>
<dbReference type="Gramene" id="TraesPARA_EIv1.0_0842040.1">
    <property type="protein sequence ID" value="TraesPARA_EIv1.0_0842040.1.CDS"/>
    <property type="gene ID" value="TraesPARA_EIv1.0_0842040"/>
</dbReference>
<dbReference type="Gramene" id="TraesNOR3A03G01464580.2">
    <property type="protein sequence ID" value="TraesNOR3A03G01464580.2"/>
    <property type="gene ID" value="TraesNOR3A03G01464580"/>
</dbReference>
<feature type="compositionally biased region" description="Basic and acidic residues" evidence="4">
    <location>
        <begin position="178"/>
        <end position="187"/>
    </location>
</feature>
<dbReference type="GeneID" id="123062123"/>
<comment type="function">
    <text evidence="3">Involved in regulation of actin and microtubule organization. Part of a WAVE complex that activates the Arp2/3 complex.</text>
</comment>
<evidence type="ECO:0000256" key="1">
    <source>
        <dbReference type="ARBA" id="ARBA00010020"/>
    </source>
</evidence>
<comment type="subunit">
    <text evidence="2">Binds SCAR.</text>
</comment>
<feature type="compositionally biased region" description="Low complexity" evidence="4">
    <location>
        <begin position="16"/>
        <end position="46"/>
    </location>
</feature>
<dbReference type="Gramene" id="TraesLDM3A03G01444710.1">
    <property type="protein sequence ID" value="TraesLDM3A03G01444710.1"/>
    <property type="gene ID" value="TraesLDM3A03G01444710"/>
</dbReference>
<dbReference type="PaxDb" id="4565-Traes_3AL_F1F2709F3.1"/>
<accession>A0A3B6EK64</accession>
<reference evidence="5" key="2">
    <citation type="submission" date="2018-10" db="UniProtKB">
        <authorList>
            <consortium name="EnsemblPlants"/>
        </authorList>
    </citation>
    <scope>IDENTIFICATION</scope>
</reference>
<dbReference type="EnsemblPlants" id="TraesCS3A02G305000.1">
    <property type="protein sequence ID" value="TraesCS3A02G305000.1"/>
    <property type="gene ID" value="TraesCS3A02G305000"/>
</dbReference>
<evidence type="ECO:0000313" key="6">
    <source>
        <dbReference type="Proteomes" id="UP000019116"/>
    </source>
</evidence>
<sequence length="268" mass="28569">MDAGSAGDGEAGRQEGTPPSGAPTGPAAPFGRSSSSSGLGAKGGAAPQSFDGALRELKDLQSQLHQAADCCEKAFLATEEKRLILDSTKSYICNAVVAVIDHLGTVSSKLEHQLEDKTEIMQTEQKISFLKQRLLTCEQYAISLQLLAVRADAGAVQYHRRYLSQSTERNNQENVAKSSRDDPEEPLKLNSTVAPGATRTLKPYDAESTIGREHAVAGADGGNPASTARSFSFRAEDVHVAAGGHHKKKKGSHGSNIMSFLKRSKRHA</sequence>
<protein>
    <recommendedName>
        <fullName evidence="7">Protein ABIL5</fullName>
    </recommendedName>
</protein>
<dbReference type="Gramene" id="TraesWEE_scaffold_053629_01G000300.1">
    <property type="protein sequence ID" value="TraesWEE_scaffold_053629_01G000300.1"/>
    <property type="gene ID" value="TraesWEE_scaffold_053629_01G000300"/>
</dbReference>
<feature type="region of interest" description="Disordered" evidence="4">
    <location>
        <begin position="1"/>
        <end position="46"/>
    </location>
</feature>
<dbReference type="Gene3D" id="6.10.140.1620">
    <property type="match status" value="1"/>
</dbReference>
<dbReference type="Gramene" id="TraesCLE_scaffold_060301_01G000100.1">
    <property type="protein sequence ID" value="TraesCLE_scaffold_060301_01G000100.1"/>
    <property type="gene ID" value="TraesCLE_scaffold_060301_01G000100"/>
</dbReference>
<dbReference type="Gramene" id="TraesCAD_scaffold_043735_01G000200.1">
    <property type="protein sequence ID" value="TraesCAD_scaffold_043735_01G000200.1"/>
    <property type="gene ID" value="TraesCAD_scaffold_043735_01G000200"/>
</dbReference>
<dbReference type="PANTHER" id="PTHR10460">
    <property type="entry name" value="ABL INTERACTOR FAMILY MEMBER"/>
    <property type="match status" value="1"/>
</dbReference>
<dbReference type="Gramene" id="TraesLAC3A03G01388110.1">
    <property type="protein sequence ID" value="TraesLAC3A03G01388110.1"/>
    <property type="gene ID" value="TraesLAC3A03G01388110"/>
</dbReference>
<dbReference type="InterPro" id="IPR028457">
    <property type="entry name" value="ABI"/>
</dbReference>
<dbReference type="Gramene" id="TraesARI3A03G01464920.2">
    <property type="protein sequence ID" value="TraesARI3A03G01464920.2"/>
    <property type="gene ID" value="TraesARI3A03G01464920"/>
</dbReference>
<evidence type="ECO:0000256" key="2">
    <source>
        <dbReference type="ARBA" id="ARBA00011513"/>
    </source>
</evidence>
<dbReference type="STRING" id="4565.A0A3B6EK64"/>
<gene>
    <name evidence="5" type="primary">LOC123062123</name>
</gene>
<feature type="compositionally biased region" description="Polar residues" evidence="4">
    <location>
        <begin position="164"/>
        <end position="177"/>
    </location>
</feature>
<evidence type="ECO:0008006" key="7">
    <source>
        <dbReference type="Google" id="ProtNLM"/>
    </source>
</evidence>
<dbReference type="Gramene" id="TraesJUL3A03G01456030.1">
    <property type="protein sequence ID" value="TraesJUL3A03G01456030.1"/>
    <property type="gene ID" value="TraesJUL3A03G01456030"/>
</dbReference>